<dbReference type="AlphaFoldDB" id="A0A0P9M123"/>
<name>A0A0P9M123_9PSED</name>
<gene>
    <name evidence="2" type="ORF">ALP05_00128</name>
    <name evidence="1" type="ORF">ALQ84_03329</name>
</gene>
<dbReference type="EMBL" id="RBOC01000153">
    <property type="protein sequence ID" value="RMM06737.1"/>
    <property type="molecule type" value="Genomic_DNA"/>
</dbReference>
<accession>A0A0P9M123</accession>
<dbReference type="Proteomes" id="UP000269872">
    <property type="component" value="Unassembled WGS sequence"/>
</dbReference>
<organism evidence="2 3">
    <name type="scientific">Pseudomonas caricapapayae</name>
    <dbReference type="NCBI Taxonomy" id="46678"/>
    <lineage>
        <taxon>Bacteria</taxon>
        <taxon>Pseudomonadati</taxon>
        <taxon>Pseudomonadota</taxon>
        <taxon>Gammaproteobacteria</taxon>
        <taxon>Pseudomonadales</taxon>
        <taxon>Pseudomonadaceae</taxon>
        <taxon>Pseudomonas</taxon>
    </lineage>
</organism>
<reference evidence="3 4" key="1">
    <citation type="submission" date="2018-08" db="EMBL/GenBank/DDBJ databases">
        <title>Recombination of ecologically and evolutionarily significant loci maintains genetic cohesion in the Pseudomonas syringae species complex.</title>
        <authorList>
            <person name="Dillon M."/>
            <person name="Thakur S."/>
            <person name="Almeida R.N.D."/>
            <person name="Weir B.S."/>
            <person name="Guttman D.S."/>
        </authorList>
    </citation>
    <scope>NUCLEOTIDE SEQUENCE [LARGE SCALE GENOMIC DNA]</scope>
    <source>
        <strain evidence="1 4">ICMP 4086</strain>
        <strain evidence="2 3">ICMP 7496</strain>
    </source>
</reference>
<dbReference type="Proteomes" id="UP000278587">
    <property type="component" value="Unassembled WGS sequence"/>
</dbReference>
<comment type="caution">
    <text evidence="2">The sequence shown here is derived from an EMBL/GenBank/DDBJ whole genome shotgun (WGS) entry which is preliminary data.</text>
</comment>
<sequence>MNDSEKLLNDYRLIAETLLELKGTHIVKDPTVLNHLVELESAMCELNAMLTELQHEIAQKEAITQRARPRLYLVKRSTNNPPAIGS</sequence>
<dbReference type="EMBL" id="RBUY01000139">
    <property type="protein sequence ID" value="RMV73309.1"/>
    <property type="molecule type" value="Genomic_DNA"/>
</dbReference>
<protein>
    <submittedName>
        <fullName evidence="2">Uncharacterized protein</fullName>
    </submittedName>
</protein>
<proteinExistence type="predicted"/>
<evidence type="ECO:0000313" key="2">
    <source>
        <dbReference type="EMBL" id="RMV73309.1"/>
    </source>
</evidence>
<evidence type="ECO:0000313" key="3">
    <source>
        <dbReference type="Proteomes" id="UP000269872"/>
    </source>
</evidence>
<dbReference type="RefSeq" id="WP_055008431.1">
    <property type="nucleotide sequence ID" value="NZ_LJPW01000053.1"/>
</dbReference>
<evidence type="ECO:0000313" key="1">
    <source>
        <dbReference type="EMBL" id="RMM06737.1"/>
    </source>
</evidence>
<evidence type="ECO:0000313" key="4">
    <source>
        <dbReference type="Proteomes" id="UP000278587"/>
    </source>
</evidence>